<keyword evidence="3" id="KW-0698">rRNA processing</keyword>
<evidence type="ECO:0000256" key="3">
    <source>
        <dbReference type="ARBA" id="ARBA00022552"/>
    </source>
</evidence>
<feature type="region of interest" description="Disordered" evidence="5">
    <location>
        <begin position="289"/>
        <end position="314"/>
    </location>
</feature>
<dbReference type="Proteomes" id="UP000515160">
    <property type="component" value="Chromosome 2L"/>
</dbReference>
<dbReference type="AlphaFoldDB" id="A0A6P8W8B9"/>
<dbReference type="PANTHER" id="PTHR13026">
    <property type="entry name" value="NNP-1 PROTEIN NOVEL NUCLEAR PROTEIN 1 NOP52"/>
    <property type="match status" value="1"/>
</dbReference>
<dbReference type="InterPro" id="IPR010301">
    <property type="entry name" value="RRP1"/>
</dbReference>
<feature type="compositionally biased region" description="Acidic residues" evidence="5">
    <location>
        <begin position="291"/>
        <end position="301"/>
    </location>
</feature>
<reference evidence="7" key="1">
    <citation type="submission" date="2025-08" db="UniProtKB">
        <authorList>
            <consortium name="RefSeq"/>
        </authorList>
    </citation>
    <scope>IDENTIFICATION</scope>
    <source>
        <strain evidence="7">15112-1751.03</strain>
        <tissue evidence="7">Whole Adult</tissue>
    </source>
</reference>
<protein>
    <submittedName>
        <fullName evidence="7">Ribosomal RNA processing protein 1 homolog</fullName>
    </submittedName>
</protein>
<dbReference type="OrthoDB" id="2019504at2759"/>
<organism evidence="6 7">
    <name type="scientific">Drosophila albomicans</name>
    <name type="common">Fruit fly</name>
    <dbReference type="NCBI Taxonomy" id="7291"/>
    <lineage>
        <taxon>Eukaryota</taxon>
        <taxon>Metazoa</taxon>
        <taxon>Ecdysozoa</taxon>
        <taxon>Arthropoda</taxon>
        <taxon>Hexapoda</taxon>
        <taxon>Insecta</taxon>
        <taxon>Pterygota</taxon>
        <taxon>Neoptera</taxon>
        <taxon>Endopterygota</taxon>
        <taxon>Diptera</taxon>
        <taxon>Brachycera</taxon>
        <taxon>Muscomorpha</taxon>
        <taxon>Ephydroidea</taxon>
        <taxon>Drosophilidae</taxon>
        <taxon>Drosophila</taxon>
    </lineage>
</organism>
<keyword evidence="4" id="KW-0539">Nucleus</keyword>
<sequence length="664" mass="76424">MVTRKRPIKRSAQVAAIDNDNENEIQDDGASQPKVPKELLVIAQEVKIVRALACNDLTKRNRQIRKLRKWFQLRAVSSFPFTEDDFMRIWKGLYYNVWMSDKPLVQEELAEQLAQMVDSFGGNTACSLAYFSAFMRTMCQEWFGIDQWRMDKFLMLVRRMVRYMLRLLKKSKWSPELIQTFNATMQQSVLAEQPKSRGLTMHYMDVFFEELAKAANEEITAAQVNLFLRPFVHYVGTQRDPKLVAQCRTRVFYHLLYQSELGREYSEKYKAWKEMGFPSASIDDVEKLDSGFDEEEEEEDEKQPQPETISLDPRAGNVDVLMPELPLNADCVLEELQTLLRTQEYNSKRRKGLRKLLHIFETYAAGEFPLGVRNMPKPEGTTLAELVEQKITDADEFEESNFGTGRNLKKLSKSKRKRLLSSINFEEVDEDNFNEVLDNAMTPKLRKQVKRNEKVRSSINNAWVVEKVDENGDEPTEKATANKPESKKAKKTAQKDELPKQKTKLQAKQQSKAQPTVAPTNEELTTDKEATKAAPAEVKSNGWEEPLKPGEQDYFVPSRKVQLKQANNKLLLNPLAAQVTPKNPVQRIKLETARTDSGSKKVRIVTKCNSAYPKSDYYRQLKLSPQLPYDANRQPGKSALKPHVLPGPINPNYKKPKRLFNDTL</sequence>
<dbReference type="Pfam" id="PF05997">
    <property type="entry name" value="Nop52"/>
    <property type="match status" value="1"/>
</dbReference>
<evidence type="ECO:0000256" key="4">
    <source>
        <dbReference type="ARBA" id="ARBA00023242"/>
    </source>
</evidence>
<comment type="subcellular location">
    <subcellularLocation>
        <location evidence="1">Nucleus</location>
    </subcellularLocation>
</comment>
<proteinExistence type="inferred from homology"/>
<comment type="similarity">
    <text evidence="2">Belongs to the RRP1 family.</text>
</comment>
<dbReference type="GO" id="GO:0005634">
    <property type="term" value="C:nucleus"/>
    <property type="evidence" value="ECO:0007669"/>
    <property type="project" value="UniProtKB-SubCell"/>
</dbReference>
<feature type="region of interest" description="Disordered" evidence="5">
    <location>
        <begin position="627"/>
        <end position="664"/>
    </location>
</feature>
<gene>
    <name evidence="7" type="primary">LOC117564870</name>
</gene>
<dbReference type="RefSeq" id="XP_034099709.1">
    <property type="nucleotide sequence ID" value="XM_034243818.2"/>
</dbReference>
<keyword evidence="6" id="KW-1185">Reference proteome</keyword>
<evidence type="ECO:0000256" key="2">
    <source>
        <dbReference type="ARBA" id="ARBA00006374"/>
    </source>
</evidence>
<name>A0A6P8W8B9_DROAB</name>
<feature type="compositionally biased region" description="Polar residues" evidence="5">
    <location>
        <begin position="504"/>
        <end position="523"/>
    </location>
</feature>
<dbReference type="GO" id="GO:0030688">
    <property type="term" value="C:preribosome, small subunit precursor"/>
    <property type="evidence" value="ECO:0007669"/>
    <property type="project" value="InterPro"/>
</dbReference>
<evidence type="ECO:0000313" key="6">
    <source>
        <dbReference type="Proteomes" id="UP000515160"/>
    </source>
</evidence>
<evidence type="ECO:0000256" key="1">
    <source>
        <dbReference type="ARBA" id="ARBA00004123"/>
    </source>
</evidence>
<dbReference type="CTD" id="44391"/>
<accession>A0A6P8W8B9</accession>
<feature type="region of interest" description="Disordered" evidence="5">
    <location>
        <begin position="466"/>
        <end position="546"/>
    </location>
</feature>
<dbReference type="GeneID" id="117564870"/>
<evidence type="ECO:0000256" key="5">
    <source>
        <dbReference type="SAM" id="MobiDB-lite"/>
    </source>
</evidence>
<dbReference type="PANTHER" id="PTHR13026:SF0">
    <property type="entry name" value="RIBOSOMAL RNA PROCESSING 1B"/>
    <property type="match status" value="1"/>
</dbReference>
<dbReference type="GO" id="GO:0006364">
    <property type="term" value="P:rRNA processing"/>
    <property type="evidence" value="ECO:0007669"/>
    <property type="project" value="UniProtKB-KW"/>
</dbReference>
<evidence type="ECO:0000313" key="7">
    <source>
        <dbReference type="RefSeq" id="XP_034099709.1"/>
    </source>
</evidence>